<dbReference type="EMBL" id="ML994635">
    <property type="protein sequence ID" value="KAF2184947.1"/>
    <property type="molecule type" value="Genomic_DNA"/>
</dbReference>
<accession>A0A6A6DZ49</accession>
<dbReference type="Proteomes" id="UP000800200">
    <property type="component" value="Unassembled WGS sequence"/>
</dbReference>
<name>A0A6A6DZ49_9PEZI</name>
<keyword evidence="2" id="KW-1185">Reference proteome</keyword>
<proteinExistence type="predicted"/>
<gene>
    <name evidence="1" type="ORF">K469DRAFT_167501</name>
</gene>
<dbReference type="OrthoDB" id="5396681at2759"/>
<evidence type="ECO:0000313" key="1">
    <source>
        <dbReference type="EMBL" id="KAF2184947.1"/>
    </source>
</evidence>
<evidence type="ECO:0000313" key="2">
    <source>
        <dbReference type="Proteomes" id="UP000800200"/>
    </source>
</evidence>
<dbReference type="AlphaFoldDB" id="A0A6A6DZ49"/>
<sequence length="347" mass="39771">MMCRSACLSRMGRLSCWPVGGVSKRHSDRVQYSHMMSLTHTCTQTAYSFQYHLLTYPRERHFPSNQPAPNPVANVFLIDQEHTKAGLDITQDGLNMLLDHIDAFPQLGYALPAFAASDVPVHEGKTNFNSLQRWETSGDFTFELSMLLKYVELNGNKSDPVPYSIRQQLFYQNFCWEKKMESAVLFRASTVLKRRIQEEFHGQGGYASHWTNLPVLLIGSIPSGWAEYVKFLDEGVWRIEKSSSFTNPFLESLGEANFKTLQATQKYHDLLSRATHVLQNNIRTLNSLFKESKKRKKAEKGGFEEHYELLDTTIEDVNDELEGFVKHAGLILARLTRITEAVRFPRP</sequence>
<organism evidence="1 2">
    <name type="scientific">Zopfia rhizophila CBS 207.26</name>
    <dbReference type="NCBI Taxonomy" id="1314779"/>
    <lineage>
        <taxon>Eukaryota</taxon>
        <taxon>Fungi</taxon>
        <taxon>Dikarya</taxon>
        <taxon>Ascomycota</taxon>
        <taxon>Pezizomycotina</taxon>
        <taxon>Dothideomycetes</taxon>
        <taxon>Dothideomycetes incertae sedis</taxon>
        <taxon>Zopfiaceae</taxon>
        <taxon>Zopfia</taxon>
    </lineage>
</organism>
<reference evidence="1" key="1">
    <citation type="journal article" date="2020" name="Stud. Mycol.">
        <title>101 Dothideomycetes genomes: a test case for predicting lifestyles and emergence of pathogens.</title>
        <authorList>
            <person name="Haridas S."/>
            <person name="Albert R."/>
            <person name="Binder M."/>
            <person name="Bloem J."/>
            <person name="Labutti K."/>
            <person name="Salamov A."/>
            <person name="Andreopoulos B."/>
            <person name="Baker S."/>
            <person name="Barry K."/>
            <person name="Bills G."/>
            <person name="Bluhm B."/>
            <person name="Cannon C."/>
            <person name="Castanera R."/>
            <person name="Culley D."/>
            <person name="Daum C."/>
            <person name="Ezra D."/>
            <person name="Gonzalez J."/>
            <person name="Henrissat B."/>
            <person name="Kuo A."/>
            <person name="Liang C."/>
            <person name="Lipzen A."/>
            <person name="Lutzoni F."/>
            <person name="Magnuson J."/>
            <person name="Mondo S."/>
            <person name="Nolan M."/>
            <person name="Ohm R."/>
            <person name="Pangilinan J."/>
            <person name="Park H.-J."/>
            <person name="Ramirez L."/>
            <person name="Alfaro M."/>
            <person name="Sun H."/>
            <person name="Tritt A."/>
            <person name="Yoshinaga Y."/>
            <person name="Zwiers L.-H."/>
            <person name="Turgeon B."/>
            <person name="Goodwin S."/>
            <person name="Spatafora J."/>
            <person name="Crous P."/>
            <person name="Grigoriev I."/>
        </authorList>
    </citation>
    <scope>NUCLEOTIDE SEQUENCE</scope>
    <source>
        <strain evidence="1">CBS 207.26</strain>
    </source>
</reference>
<protein>
    <submittedName>
        <fullName evidence="1">Uncharacterized protein</fullName>
    </submittedName>
</protein>